<accession>A0A4Q7P874</accession>
<evidence type="ECO:0000313" key="2">
    <source>
        <dbReference type="Proteomes" id="UP000292209"/>
    </source>
</evidence>
<gene>
    <name evidence="1" type="ORF">BC751_1937</name>
</gene>
<dbReference type="Proteomes" id="UP000292209">
    <property type="component" value="Unassembled WGS sequence"/>
</dbReference>
<organism evidence="1 2">
    <name type="scientific">Cecembia calidifontis</name>
    <dbReference type="NCBI Taxonomy" id="1187080"/>
    <lineage>
        <taxon>Bacteria</taxon>
        <taxon>Pseudomonadati</taxon>
        <taxon>Bacteroidota</taxon>
        <taxon>Cytophagia</taxon>
        <taxon>Cytophagales</taxon>
        <taxon>Cyclobacteriaceae</taxon>
        <taxon>Cecembia</taxon>
    </lineage>
</organism>
<protein>
    <submittedName>
        <fullName evidence="1">Uncharacterized protein</fullName>
    </submittedName>
</protein>
<reference evidence="1 2" key="1">
    <citation type="submission" date="2019-02" db="EMBL/GenBank/DDBJ databases">
        <title>Genomic Encyclopedia of Archaeal and Bacterial Type Strains, Phase II (KMG-II): from individual species to whole genera.</title>
        <authorList>
            <person name="Goeker M."/>
        </authorList>
    </citation>
    <scope>NUCLEOTIDE SEQUENCE [LARGE SCALE GENOMIC DNA]</scope>
    <source>
        <strain evidence="1 2">DSM 21411</strain>
    </source>
</reference>
<evidence type="ECO:0000313" key="1">
    <source>
        <dbReference type="EMBL" id="RZS96366.1"/>
    </source>
</evidence>
<comment type="caution">
    <text evidence="1">The sequence shown here is derived from an EMBL/GenBank/DDBJ whole genome shotgun (WGS) entry which is preliminary data.</text>
</comment>
<dbReference type="AlphaFoldDB" id="A0A4Q7P874"/>
<keyword evidence="2" id="KW-1185">Reference proteome</keyword>
<proteinExistence type="predicted"/>
<dbReference type="EMBL" id="SGXG01000001">
    <property type="protein sequence ID" value="RZS96366.1"/>
    <property type="molecule type" value="Genomic_DNA"/>
</dbReference>
<sequence>MKYTRHELKMVQAKPKKERQINFTAGFKLKISFVALGRDR</sequence>
<name>A0A4Q7P874_9BACT</name>